<evidence type="ECO:0000313" key="5">
    <source>
        <dbReference type="Proteomes" id="UP000770661"/>
    </source>
</evidence>
<dbReference type="InterPro" id="IPR001611">
    <property type="entry name" value="Leu-rich_rpt"/>
</dbReference>
<gene>
    <name evidence="4" type="primary">Tollo_1</name>
    <name evidence="4" type="ORF">GWK47_039420</name>
</gene>
<dbReference type="SMART" id="SM00369">
    <property type="entry name" value="LRR_TYP"/>
    <property type="match status" value="15"/>
</dbReference>
<dbReference type="OrthoDB" id="2015831at2759"/>
<dbReference type="PROSITE" id="PS51450">
    <property type="entry name" value="LRR"/>
    <property type="match status" value="3"/>
</dbReference>
<name>A0A8J4YJH3_CHIOP</name>
<evidence type="ECO:0000256" key="3">
    <source>
        <dbReference type="SAM" id="SignalP"/>
    </source>
</evidence>
<dbReference type="AlphaFoldDB" id="A0A8J4YJH3"/>
<dbReference type="PROSITE" id="PS51257">
    <property type="entry name" value="PROKAR_LIPOPROTEIN"/>
    <property type="match status" value="1"/>
</dbReference>
<dbReference type="SMART" id="SM00368">
    <property type="entry name" value="LRR_RI"/>
    <property type="match status" value="3"/>
</dbReference>
<dbReference type="PRINTS" id="PR00019">
    <property type="entry name" value="LEURICHRPT"/>
</dbReference>
<feature type="signal peptide" evidence="3">
    <location>
        <begin position="1"/>
        <end position="19"/>
    </location>
</feature>
<dbReference type="PANTHER" id="PTHR24366:SF96">
    <property type="entry name" value="LEUCINE RICH REPEAT CONTAINING 53"/>
    <property type="match status" value="1"/>
</dbReference>
<feature type="chain" id="PRO_5035165495" evidence="3">
    <location>
        <begin position="20"/>
        <end position="520"/>
    </location>
</feature>
<dbReference type="Proteomes" id="UP000770661">
    <property type="component" value="Unassembled WGS sequence"/>
</dbReference>
<comment type="caution">
    <text evidence="4">The sequence shown here is derived from an EMBL/GenBank/DDBJ whole genome shotgun (WGS) entry which is preliminary data.</text>
</comment>
<sequence length="520" mass="57473">MKAVVAIQVLWSVVAACGAIVYTPPQHCDWTERDGALGEVSLSCHLGALLSDLDSGNFSSSQADPVTELRVVCSDPLLTQPSLPSQAFRRLHNLDTLTIEYCNLKELQPGTFQGLEGMRRMTVRSYISEGPFMTLKPNSLEGMPRLQRLDLGHSYIKSLPGQVLCPVPALRHLNLTGNLLQDASEVDVSGNCGTNLVTLDMSRNDLVVIPRAGLAGLESLEALYLQHNKLSRWLTQGALLGLSSLNLLNLSSNGLDRLSPDLFRETLNLTELYIQNNSLSRLWPHDLLSRLSHLTTLDLSNNLLTSEGVTSGIFHGLLQLTMLNLSHNRLTQVSVDMFRDLAALQVLNLSHNNLTVVTDKTLSLLTNLHRLDLSHNALHVVSCRSFAGLHALSSLALAYNNIYWVASDAFENCTGLRDLSLEHNLLQDVPKAVHEATALRTLRLNHNKLTNISQDDLSPLDALRHLDLSGNLLTSVCKACLTALLPWRCSTCRETSWNRYLKVPLTETRSYRNCELTATK</sequence>
<dbReference type="SUPFAM" id="SSF52058">
    <property type="entry name" value="L domain-like"/>
    <property type="match status" value="2"/>
</dbReference>
<organism evidence="4 5">
    <name type="scientific">Chionoecetes opilio</name>
    <name type="common">Atlantic snow crab</name>
    <name type="synonym">Cancer opilio</name>
    <dbReference type="NCBI Taxonomy" id="41210"/>
    <lineage>
        <taxon>Eukaryota</taxon>
        <taxon>Metazoa</taxon>
        <taxon>Ecdysozoa</taxon>
        <taxon>Arthropoda</taxon>
        <taxon>Crustacea</taxon>
        <taxon>Multicrustacea</taxon>
        <taxon>Malacostraca</taxon>
        <taxon>Eumalacostraca</taxon>
        <taxon>Eucarida</taxon>
        <taxon>Decapoda</taxon>
        <taxon>Pleocyemata</taxon>
        <taxon>Brachyura</taxon>
        <taxon>Eubrachyura</taxon>
        <taxon>Majoidea</taxon>
        <taxon>Majidae</taxon>
        <taxon>Chionoecetes</taxon>
    </lineage>
</organism>
<protein>
    <submittedName>
        <fullName evidence="4">Toll-like receptor Tollo</fullName>
    </submittedName>
</protein>
<keyword evidence="3" id="KW-0732">Signal</keyword>
<dbReference type="PANTHER" id="PTHR24366">
    <property type="entry name" value="IG(IMMUNOGLOBULIN) AND LRR(LEUCINE RICH REPEAT) DOMAINS"/>
    <property type="match status" value="1"/>
</dbReference>
<dbReference type="FunFam" id="3.80.10.10:FF:001164">
    <property type="entry name" value="GH01279p"/>
    <property type="match status" value="1"/>
</dbReference>
<proteinExistence type="predicted"/>
<evidence type="ECO:0000256" key="2">
    <source>
        <dbReference type="ARBA" id="ARBA00022737"/>
    </source>
</evidence>
<keyword evidence="2" id="KW-0677">Repeat</keyword>
<evidence type="ECO:0000313" key="4">
    <source>
        <dbReference type="EMBL" id="KAG0725016.1"/>
    </source>
</evidence>
<accession>A0A8J4YJH3</accession>
<dbReference type="Gene3D" id="3.80.10.10">
    <property type="entry name" value="Ribonuclease Inhibitor"/>
    <property type="match status" value="2"/>
</dbReference>
<dbReference type="InterPro" id="IPR003591">
    <property type="entry name" value="Leu-rich_rpt_typical-subtyp"/>
</dbReference>
<dbReference type="Pfam" id="PF13855">
    <property type="entry name" value="LRR_8"/>
    <property type="match status" value="3"/>
</dbReference>
<reference evidence="4" key="1">
    <citation type="submission" date="2020-07" db="EMBL/GenBank/DDBJ databases">
        <title>The High-quality genome of the commercially important snow crab, Chionoecetes opilio.</title>
        <authorList>
            <person name="Jeong J.-H."/>
            <person name="Ryu S."/>
        </authorList>
    </citation>
    <scope>NUCLEOTIDE SEQUENCE</scope>
    <source>
        <strain evidence="4">MADBK_172401_WGS</strain>
        <tissue evidence="4">Digestive gland</tissue>
    </source>
</reference>
<keyword evidence="4" id="KW-0675">Receptor</keyword>
<keyword evidence="1" id="KW-0433">Leucine-rich repeat</keyword>
<dbReference type="EMBL" id="JACEEZ010006125">
    <property type="protein sequence ID" value="KAG0725016.1"/>
    <property type="molecule type" value="Genomic_DNA"/>
</dbReference>
<keyword evidence="5" id="KW-1185">Reference proteome</keyword>
<dbReference type="SMART" id="SM00365">
    <property type="entry name" value="LRR_SD22"/>
    <property type="match status" value="7"/>
</dbReference>
<dbReference type="InterPro" id="IPR032675">
    <property type="entry name" value="LRR_dom_sf"/>
</dbReference>
<evidence type="ECO:0000256" key="1">
    <source>
        <dbReference type="ARBA" id="ARBA00022614"/>
    </source>
</evidence>